<organism evidence="26 27">
    <name type="scientific">Phasianus colchicus</name>
    <name type="common">Common pheasant</name>
    <dbReference type="NCBI Taxonomy" id="9054"/>
    <lineage>
        <taxon>Eukaryota</taxon>
        <taxon>Metazoa</taxon>
        <taxon>Chordata</taxon>
        <taxon>Craniata</taxon>
        <taxon>Vertebrata</taxon>
        <taxon>Euteleostomi</taxon>
        <taxon>Archelosauria</taxon>
        <taxon>Archosauria</taxon>
        <taxon>Dinosauria</taxon>
        <taxon>Saurischia</taxon>
        <taxon>Theropoda</taxon>
        <taxon>Coelurosauria</taxon>
        <taxon>Aves</taxon>
        <taxon>Neognathae</taxon>
        <taxon>Galloanserae</taxon>
        <taxon>Galliformes</taxon>
        <taxon>Phasianidae</taxon>
        <taxon>Phasianinae</taxon>
        <taxon>Phasianus</taxon>
    </lineage>
</organism>
<dbReference type="InterPro" id="IPR000315">
    <property type="entry name" value="Znf_B-box"/>
</dbReference>
<reference evidence="26" key="2">
    <citation type="submission" date="2025-09" db="UniProtKB">
        <authorList>
            <consortium name="Ensembl"/>
        </authorList>
    </citation>
    <scope>IDENTIFICATION</scope>
</reference>
<dbReference type="GO" id="GO:0002250">
    <property type="term" value="P:adaptive immune response"/>
    <property type="evidence" value="ECO:0007669"/>
    <property type="project" value="UniProtKB-KW"/>
</dbReference>
<dbReference type="InterPro" id="IPR053896">
    <property type="entry name" value="BTN3A2-like_Ig-C"/>
</dbReference>
<evidence type="ECO:0000256" key="11">
    <source>
        <dbReference type="ARBA" id="ARBA00022833"/>
    </source>
</evidence>
<dbReference type="GO" id="GO:0008270">
    <property type="term" value="F:zinc ion binding"/>
    <property type="evidence" value="ECO:0007669"/>
    <property type="project" value="UniProtKB-KW"/>
</dbReference>
<dbReference type="Pfam" id="PF07686">
    <property type="entry name" value="V-set"/>
    <property type="match status" value="1"/>
</dbReference>
<dbReference type="SMART" id="SM00557">
    <property type="entry name" value="IG_FLMN"/>
    <property type="match status" value="1"/>
</dbReference>
<evidence type="ECO:0000256" key="17">
    <source>
        <dbReference type="ARBA" id="ARBA00023288"/>
    </source>
</evidence>
<feature type="domain" description="B box-type" evidence="24">
    <location>
        <begin position="84"/>
        <end position="125"/>
    </location>
</feature>
<evidence type="ECO:0000259" key="23">
    <source>
        <dbReference type="PROSITE" id="PS50089"/>
    </source>
</evidence>
<evidence type="ECO:0000256" key="7">
    <source>
        <dbReference type="ARBA" id="ARBA00022723"/>
    </source>
</evidence>
<dbReference type="PANTHER" id="PTHR25462:SF291">
    <property type="entry name" value="E3 UBIQUITIN-PROTEIN LIGASE TRIM45"/>
    <property type="match status" value="1"/>
</dbReference>
<evidence type="ECO:0000256" key="8">
    <source>
        <dbReference type="ARBA" id="ARBA00022729"/>
    </source>
</evidence>
<dbReference type="InterPro" id="IPR013106">
    <property type="entry name" value="Ig_V-set"/>
</dbReference>
<evidence type="ECO:0000256" key="13">
    <source>
        <dbReference type="ARBA" id="ARBA00023130"/>
    </source>
</evidence>
<dbReference type="SMART" id="SM00409">
    <property type="entry name" value="IG"/>
    <property type="match status" value="2"/>
</dbReference>
<keyword evidence="13" id="KW-1064">Adaptive immunity</keyword>
<keyword evidence="22" id="KW-0175">Coiled coil</keyword>
<evidence type="ECO:0000256" key="20">
    <source>
        <dbReference type="PROSITE-ProRule" id="PRU00024"/>
    </source>
</evidence>
<feature type="domain" description="RING-type" evidence="23">
    <location>
        <begin position="6"/>
        <end position="53"/>
    </location>
</feature>
<evidence type="ECO:0000256" key="19">
    <source>
        <dbReference type="ARBA" id="ARBA00057839"/>
    </source>
</evidence>
<feature type="domain" description="Ig-like" evidence="25">
    <location>
        <begin position="601"/>
        <end position="689"/>
    </location>
</feature>
<dbReference type="CDD" id="cd19785">
    <property type="entry name" value="Bbox2_TRIM45_C-X"/>
    <property type="match status" value="1"/>
</dbReference>
<keyword evidence="14" id="KW-0472">Membrane</keyword>
<evidence type="ECO:0000256" key="22">
    <source>
        <dbReference type="SAM" id="Coils"/>
    </source>
</evidence>
<dbReference type="InterPro" id="IPR014756">
    <property type="entry name" value="Ig_E-set"/>
</dbReference>
<evidence type="ECO:0000256" key="21">
    <source>
        <dbReference type="PROSITE-ProRule" id="PRU00087"/>
    </source>
</evidence>
<dbReference type="EC" id="2.3.2.27" evidence="5"/>
<dbReference type="InterPro" id="IPR001841">
    <property type="entry name" value="Znf_RING"/>
</dbReference>
<feature type="coiled-coil region" evidence="22">
    <location>
        <begin position="234"/>
        <end position="265"/>
    </location>
</feature>
<dbReference type="CDD" id="cd19809">
    <property type="entry name" value="Bbox1_TRIM45_C-X"/>
    <property type="match status" value="1"/>
</dbReference>
<keyword evidence="9" id="KW-0677">Repeat</keyword>
<reference evidence="26" key="1">
    <citation type="submission" date="2025-08" db="UniProtKB">
        <authorList>
            <consortium name="Ensembl"/>
        </authorList>
    </citation>
    <scope>IDENTIFICATION</scope>
</reference>
<dbReference type="SMART" id="SM00184">
    <property type="entry name" value="RING"/>
    <property type="match status" value="1"/>
</dbReference>
<keyword evidence="18" id="KW-0393">Immunoglobulin domain</keyword>
<comment type="function">
    <text evidence="19">Negatively regulates T-cell-mediated immune response by inhibiting T-cell activation, proliferation, cytokine production and development of cytotoxicity. When expressed on the cell surface of tumor macrophages, plays an important role, together with regulatory T-cells (Treg), in the suppression of tumor-associated antigen-specific T-cell immunity. Involved in promoting epithelial cell transformation.</text>
</comment>
<dbReference type="PROSITE" id="PS50835">
    <property type="entry name" value="IG_LIKE"/>
    <property type="match status" value="2"/>
</dbReference>
<dbReference type="FunFam" id="2.60.40.10:FF:000142">
    <property type="entry name" value="V-set domain-containing T-cell activation inhibitor 1"/>
    <property type="match status" value="1"/>
</dbReference>
<dbReference type="InterPro" id="IPR003649">
    <property type="entry name" value="Bbox_C"/>
</dbReference>
<accession>A0A669QRV6</accession>
<evidence type="ECO:0000256" key="14">
    <source>
        <dbReference type="ARBA" id="ARBA00023136"/>
    </source>
</evidence>
<evidence type="ECO:0000256" key="9">
    <source>
        <dbReference type="ARBA" id="ARBA00022737"/>
    </source>
</evidence>
<gene>
    <name evidence="26" type="primary">TRIM45</name>
</gene>
<keyword evidence="11" id="KW-0862">Zinc</keyword>
<dbReference type="InterPro" id="IPR001298">
    <property type="entry name" value="Filamin/ABP280_rpt"/>
</dbReference>
<dbReference type="InterPro" id="IPR017907">
    <property type="entry name" value="Znf_RING_CS"/>
</dbReference>
<dbReference type="PROSITE" id="PS50089">
    <property type="entry name" value="ZF_RING_2"/>
    <property type="match status" value="1"/>
</dbReference>
<dbReference type="GO" id="GO:0009897">
    <property type="term" value="C:external side of plasma membrane"/>
    <property type="evidence" value="ECO:0007669"/>
    <property type="project" value="UniProtKB-ARBA"/>
</dbReference>
<dbReference type="PANTHER" id="PTHR25462">
    <property type="entry name" value="BONUS, ISOFORM C-RELATED"/>
    <property type="match status" value="1"/>
</dbReference>
<dbReference type="GO" id="GO:0061630">
    <property type="term" value="F:ubiquitin protein ligase activity"/>
    <property type="evidence" value="ECO:0007669"/>
    <property type="project" value="UniProtKB-EC"/>
</dbReference>
<evidence type="ECO:0000256" key="10">
    <source>
        <dbReference type="ARBA" id="ARBA00022771"/>
    </source>
</evidence>
<sequence length="729" mass="79177">MAASRCPACAEPCVEPRLLPCLHSLCAHCLRRLETLGEPGRAAALSVLCPLCDAEVALPPGGLGQLIPDYTALGRGGTAGTAGCDLCADGAAARRCQTCGAHLCLFCCQAHRRQKKTASHVVVELESSRDCSQAGKPFFCPSHPSEELWLFCEQCEQPMCQDCVAERHQQHPYDFTSNAVQRHRDSLQELLRSTQQRMSTLENVLSQTDGVGSAIRARAEAVAAEISLFARGYVKAIEEHRDRLLKQLEDLKVQKENLLHLQKAQLQQLLLDMRTGVEFTERLLTSGSDLGILVTKRVVASRLAKLNSAAYSTHPREDDSIQFSPQERAGQCHGYEVFGAVICKAVDPAKCTLHGEDLYSAHQNELTGFTLLCNDTTGKQMGRGGEAVMVTITHKDKKDCAVKPTVCDNGDGTYHISYSPEEPGLYAVSVYVKGQHVQGSPFIVMVKSKFRKHQGMFHCCTFCSSGGKKAARCACGGTMPGKRSINVTALTSPGNIGQSGLLGCTFEPDIWMGSIVIRWAKVGVAGLVHEFRGGKDHLQEQDVVFQGRTAVFADQVIGGNASLELRDVQLSDAGTYRCSITTSRGSGAAVLRYQTGAFSIPRVHVQTSSSGDTLHCEAPRWFPQPTVHWTAYSNAGKCLPHAADTSYELNSENITVKVVSFLRNITANATYTCVIENGIAKATGNIKVTDFNITRETSLHMVNLNTESVSSSLPACHWMLLLPMCLLSL</sequence>
<evidence type="ECO:0000256" key="2">
    <source>
        <dbReference type="ARBA" id="ARBA00004236"/>
    </source>
</evidence>
<keyword evidence="17" id="KW-0449">Lipoprotein</keyword>
<keyword evidence="27" id="KW-1185">Reference proteome</keyword>
<name>A0A669QRV6_PHACC</name>
<keyword evidence="16" id="KW-0325">Glycoprotein</keyword>
<dbReference type="Gene3D" id="3.30.160.60">
    <property type="entry name" value="Classic Zinc Finger"/>
    <property type="match status" value="1"/>
</dbReference>
<keyword evidence="6" id="KW-1003">Cell membrane</keyword>
<dbReference type="Pfam" id="PF00643">
    <property type="entry name" value="zf-B_box"/>
    <property type="match status" value="1"/>
</dbReference>
<evidence type="ECO:0000256" key="5">
    <source>
        <dbReference type="ARBA" id="ARBA00012483"/>
    </source>
</evidence>
<dbReference type="AlphaFoldDB" id="A0A669QRV6"/>
<keyword evidence="10 20" id="KW-0863">Zinc-finger</keyword>
<dbReference type="InterPro" id="IPR036179">
    <property type="entry name" value="Ig-like_dom_sf"/>
</dbReference>
<dbReference type="PROSITE" id="PS00518">
    <property type="entry name" value="ZF_RING_1"/>
    <property type="match status" value="1"/>
</dbReference>
<evidence type="ECO:0000256" key="4">
    <source>
        <dbReference type="ARBA" id="ARBA00008518"/>
    </source>
</evidence>
<keyword evidence="7" id="KW-0479">Metal-binding</keyword>
<evidence type="ECO:0000313" key="27">
    <source>
        <dbReference type="Proteomes" id="UP000472261"/>
    </source>
</evidence>
<keyword evidence="15" id="KW-1015">Disulfide bond</keyword>
<evidence type="ECO:0000256" key="18">
    <source>
        <dbReference type="ARBA" id="ARBA00023319"/>
    </source>
</evidence>
<comment type="similarity">
    <text evidence="3">Belongs to the immunoglobulin superfamily. BTN/MOG family.</text>
</comment>
<evidence type="ECO:0000256" key="3">
    <source>
        <dbReference type="ARBA" id="ARBA00007591"/>
    </source>
</evidence>
<protein>
    <recommendedName>
        <fullName evidence="5">RING-type E3 ubiquitin transferase</fullName>
        <ecNumber evidence="5">2.3.2.27</ecNumber>
    </recommendedName>
</protein>
<dbReference type="InterPro" id="IPR007110">
    <property type="entry name" value="Ig-like_dom"/>
</dbReference>
<evidence type="ECO:0000256" key="1">
    <source>
        <dbReference type="ARBA" id="ARBA00000900"/>
    </source>
</evidence>
<dbReference type="OMA" id="TRCPLCM"/>
<dbReference type="SUPFAM" id="SSF57845">
    <property type="entry name" value="B-box zinc-binding domain"/>
    <property type="match status" value="1"/>
</dbReference>
<dbReference type="GO" id="GO:0050868">
    <property type="term" value="P:negative regulation of T cell activation"/>
    <property type="evidence" value="ECO:0007669"/>
    <property type="project" value="UniProtKB-ARBA"/>
</dbReference>
<dbReference type="SUPFAM" id="SSF81296">
    <property type="entry name" value="E set domains"/>
    <property type="match status" value="1"/>
</dbReference>
<dbReference type="SUPFAM" id="SSF48726">
    <property type="entry name" value="Immunoglobulin"/>
    <property type="match status" value="2"/>
</dbReference>
<comment type="subcellular location">
    <subcellularLocation>
        <location evidence="2">Cell membrane</location>
    </subcellularLocation>
</comment>
<feature type="domain" description="Ig-like" evidence="25">
    <location>
        <begin position="480"/>
        <end position="594"/>
    </location>
</feature>
<evidence type="ECO:0000313" key="26">
    <source>
        <dbReference type="Ensembl" id="ENSPCLP00000023467.1"/>
    </source>
</evidence>
<dbReference type="InterPro" id="IPR047153">
    <property type="entry name" value="TRIM45/56/19-like"/>
</dbReference>
<dbReference type="SMART" id="SM00502">
    <property type="entry name" value="BBC"/>
    <property type="match status" value="1"/>
</dbReference>
<comment type="catalytic activity">
    <reaction evidence="1">
        <text>S-ubiquitinyl-[E2 ubiquitin-conjugating enzyme]-L-cysteine + [acceptor protein]-L-lysine = [E2 ubiquitin-conjugating enzyme]-L-cysteine + N(6)-ubiquitinyl-[acceptor protein]-L-lysine.</text>
        <dbReference type="EC" id="2.3.2.27"/>
    </reaction>
</comment>
<dbReference type="GO" id="GO:0005654">
    <property type="term" value="C:nucleoplasm"/>
    <property type="evidence" value="ECO:0007669"/>
    <property type="project" value="TreeGrafter"/>
</dbReference>
<evidence type="ECO:0000256" key="12">
    <source>
        <dbReference type="ARBA" id="ARBA00022859"/>
    </source>
</evidence>
<dbReference type="Ensembl" id="ENSPCLT00000032618.1">
    <property type="protein sequence ID" value="ENSPCLP00000023467.1"/>
    <property type="gene ID" value="ENSPCLG00000020742.1"/>
</dbReference>
<dbReference type="Pfam" id="PF22705">
    <property type="entry name" value="C2-set_3"/>
    <property type="match status" value="1"/>
</dbReference>
<dbReference type="FunFam" id="2.60.40.10:FF:000590">
    <property type="entry name" value="V-set domain-containing T cell activation inhibitor 1"/>
    <property type="match status" value="1"/>
</dbReference>
<dbReference type="PROSITE" id="PS50194">
    <property type="entry name" value="FILAMIN_REPEAT"/>
    <property type="match status" value="1"/>
</dbReference>
<dbReference type="InterPro" id="IPR013783">
    <property type="entry name" value="Ig-like_fold"/>
</dbReference>
<dbReference type="GO" id="GO:0042129">
    <property type="term" value="P:regulation of T cell proliferation"/>
    <property type="evidence" value="ECO:0007669"/>
    <property type="project" value="UniProtKB-ARBA"/>
</dbReference>
<dbReference type="InterPro" id="IPR013083">
    <property type="entry name" value="Znf_RING/FYVE/PHD"/>
</dbReference>
<keyword evidence="12" id="KW-0391">Immunity</keyword>
<dbReference type="InterPro" id="IPR017868">
    <property type="entry name" value="Filamin/ABP280_repeat-like"/>
</dbReference>
<evidence type="ECO:0000259" key="24">
    <source>
        <dbReference type="PROSITE" id="PS50119"/>
    </source>
</evidence>
<dbReference type="InterPro" id="IPR003599">
    <property type="entry name" value="Ig_sub"/>
</dbReference>
<dbReference type="PROSITE" id="PS50119">
    <property type="entry name" value="ZF_BBOX"/>
    <property type="match status" value="2"/>
</dbReference>
<proteinExistence type="inferred from homology"/>
<evidence type="ECO:0000256" key="16">
    <source>
        <dbReference type="ARBA" id="ARBA00023180"/>
    </source>
</evidence>
<dbReference type="Pfam" id="PF00630">
    <property type="entry name" value="Filamin"/>
    <property type="match status" value="1"/>
</dbReference>
<dbReference type="SMART" id="SM00336">
    <property type="entry name" value="BBOX"/>
    <property type="match status" value="2"/>
</dbReference>
<keyword evidence="8" id="KW-0732">Signal</keyword>
<evidence type="ECO:0000259" key="25">
    <source>
        <dbReference type="PROSITE" id="PS50835"/>
    </source>
</evidence>
<comment type="similarity">
    <text evidence="4">Belongs to the TRIM/RBCC family.</text>
</comment>
<dbReference type="Gene3D" id="2.60.40.10">
    <property type="entry name" value="Immunoglobulins"/>
    <property type="match status" value="3"/>
</dbReference>
<dbReference type="Gene3D" id="3.30.40.10">
    <property type="entry name" value="Zinc/RING finger domain, C3HC4 (zinc finger)"/>
    <property type="match status" value="1"/>
</dbReference>
<evidence type="ECO:0000256" key="6">
    <source>
        <dbReference type="ARBA" id="ARBA00022475"/>
    </source>
</evidence>
<feature type="domain" description="B box-type" evidence="24">
    <location>
        <begin position="135"/>
        <end position="171"/>
    </location>
</feature>
<dbReference type="SUPFAM" id="SSF57850">
    <property type="entry name" value="RING/U-box"/>
    <property type="match status" value="1"/>
</dbReference>
<evidence type="ECO:0000256" key="15">
    <source>
        <dbReference type="ARBA" id="ARBA00023157"/>
    </source>
</evidence>
<feature type="repeat" description="Filamin" evidence="21">
    <location>
        <begin position="343"/>
        <end position="446"/>
    </location>
</feature>
<dbReference type="Proteomes" id="UP000472261">
    <property type="component" value="Unplaced"/>
</dbReference>